<reference evidence="1" key="1">
    <citation type="journal article" date="2020" name="mSystems">
        <title>Genome- and Community-Level Interaction Insights into Carbon Utilization and Element Cycling Functions of Hydrothermarchaeota in Hydrothermal Sediment.</title>
        <authorList>
            <person name="Zhou Z."/>
            <person name="Liu Y."/>
            <person name="Xu W."/>
            <person name="Pan J."/>
            <person name="Luo Z.H."/>
            <person name="Li M."/>
        </authorList>
    </citation>
    <scope>NUCLEOTIDE SEQUENCE [LARGE SCALE GENOMIC DNA]</scope>
    <source>
        <strain evidence="1">SpSt-374</strain>
    </source>
</reference>
<gene>
    <name evidence="1" type="ORF">ENR15_09805</name>
</gene>
<accession>A0A7C3ZK68</accession>
<dbReference type="AlphaFoldDB" id="A0A7C3ZK68"/>
<dbReference type="EMBL" id="DSPX01000096">
    <property type="protein sequence ID" value="HGG00925.1"/>
    <property type="molecule type" value="Genomic_DNA"/>
</dbReference>
<protein>
    <submittedName>
        <fullName evidence="1">Uncharacterized protein</fullName>
    </submittedName>
</protein>
<organism evidence="1">
    <name type="scientific">Planktothricoides sp. SpSt-374</name>
    <dbReference type="NCBI Taxonomy" id="2282167"/>
    <lineage>
        <taxon>Bacteria</taxon>
        <taxon>Bacillati</taxon>
        <taxon>Cyanobacteriota</taxon>
        <taxon>Cyanophyceae</taxon>
        <taxon>Oscillatoriophycideae</taxon>
        <taxon>Oscillatoriales</taxon>
        <taxon>Oscillatoriaceae</taxon>
        <taxon>Planktothricoides</taxon>
    </lineage>
</organism>
<proteinExistence type="predicted"/>
<comment type="caution">
    <text evidence="1">The sequence shown here is derived from an EMBL/GenBank/DDBJ whole genome shotgun (WGS) entry which is preliminary data.</text>
</comment>
<sequence>MIQSELVTQPNQILQQDAELAMDWLQNIWAADFYLPAEFNWLGLADAAAANAYDSQKYQANSTNIKWAEIATKIYDRLAAIADKSKSGSGESLRISSMMLRAGMIDKFGVVDHHPVLDINIILQWFRQNLNLSCEEVEKKAANWRVLPVEEIRELRQLKNRLQVISAINDSNKFGLEPEIKAWLSLREKLP</sequence>
<evidence type="ECO:0000313" key="1">
    <source>
        <dbReference type="EMBL" id="HGG00925.1"/>
    </source>
</evidence>
<name>A0A7C3ZK68_9CYAN</name>